<organism evidence="1 2">
    <name type="scientific">Senna tora</name>
    <dbReference type="NCBI Taxonomy" id="362788"/>
    <lineage>
        <taxon>Eukaryota</taxon>
        <taxon>Viridiplantae</taxon>
        <taxon>Streptophyta</taxon>
        <taxon>Embryophyta</taxon>
        <taxon>Tracheophyta</taxon>
        <taxon>Spermatophyta</taxon>
        <taxon>Magnoliopsida</taxon>
        <taxon>eudicotyledons</taxon>
        <taxon>Gunneridae</taxon>
        <taxon>Pentapetalae</taxon>
        <taxon>rosids</taxon>
        <taxon>fabids</taxon>
        <taxon>Fabales</taxon>
        <taxon>Fabaceae</taxon>
        <taxon>Caesalpinioideae</taxon>
        <taxon>Cassia clade</taxon>
        <taxon>Senna</taxon>
    </lineage>
</organism>
<protein>
    <submittedName>
        <fullName evidence="1">Uncharacterized protein</fullName>
    </submittedName>
</protein>
<evidence type="ECO:0000313" key="1">
    <source>
        <dbReference type="EMBL" id="KAF7809134.1"/>
    </source>
</evidence>
<gene>
    <name evidence="1" type="ORF">G2W53_035877</name>
</gene>
<evidence type="ECO:0000313" key="2">
    <source>
        <dbReference type="Proteomes" id="UP000634136"/>
    </source>
</evidence>
<name>A0A834W9R5_9FABA</name>
<keyword evidence="2" id="KW-1185">Reference proteome</keyword>
<proteinExistence type="predicted"/>
<comment type="caution">
    <text evidence="1">The sequence shown here is derived from an EMBL/GenBank/DDBJ whole genome shotgun (WGS) entry which is preliminary data.</text>
</comment>
<dbReference type="AlphaFoldDB" id="A0A834W9R5"/>
<accession>A0A834W9R5</accession>
<sequence>MEERIKGMAVAEDRKQGKIGDVAVLEHWIN</sequence>
<dbReference type="EMBL" id="JAAIUW010000011">
    <property type="protein sequence ID" value="KAF7809134.1"/>
    <property type="molecule type" value="Genomic_DNA"/>
</dbReference>
<dbReference type="Proteomes" id="UP000634136">
    <property type="component" value="Unassembled WGS sequence"/>
</dbReference>
<reference evidence="1" key="1">
    <citation type="submission" date="2020-09" db="EMBL/GenBank/DDBJ databases">
        <title>Genome-Enabled Discovery of Anthraquinone Biosynthesis in Senna tora.</title>
        <authorList>
            <person name="Kang S.-H."/>
            <person name="Pandey R.P."/>
            <person name="Lee C.-M."/>
            <person name="Sim J.-S."/>
            <person name="Jeong J.-T."/>
            <person name="Choi B.-S."/>
            <person name="Jung M."/>
            <person name="Ginzburg D."/>
            <person name="Zhao K."/>
            <person name="Won S.Y."/>
            <person name="Oh T.-J."/>
            <person name="Yu Y."/>
            <person name="Kim N.-H."/>
            <person name="Lee O.R."/>
            <person name="Lee T.-H."/>
            <person name="Bashyal P."/>
            <person name="Kim T.-S."/>
            <person name="Lee W.-H."/>
            <person name="Kawkins C."/>
            <person name="Kim C.-K."/>
            <person name="Kim J.S."/>
            <person name="Ahn B.O."/>
            <person name="Rhee S.Y."/>
            <person name="Sohng J.K."/>
        </authorList>
    </citation>
    <scope>NUCLEOTIDE SEQUENCE</scope>
    <source>
        <tissue evidence="1">Leaf</tissue>
    </source>
</reference>